<organism evidence="1 2">
    <name type="scientific">Serendipita indica (strain DSM 11827)</name>
    <name type="common">Root endophyte fungus</name>
    <name type="synonym">Piriformospora indica</name>
    <dbReference type="NCBI Taxonomy" id="1109443"/>
    <lineage>
        <taxon>Eukaryota</taxon>
        <taxon>Fungi</taxon>
        <taxon>Dikarya</taxon>
        <taxon>Basidiomycota</taxon>
        <taxon>Agaricomycotina</taxon>
        <taxon>Agaricomycetes</taxon>
        <taxon>Sebacinales</taxon>
        <taxon>Serendipitaceae</taxon>
        <taxon>Serendipita</taxon>
    </lineage>
</organism>
<reference evidence="1 2" key="1">
    <citation type="journal article" date="2011" name="PLoS Pathog.">
        <title>Endophytic Life Strategies Decoded by Genome and Transcriptome Analyses of the Mutualistic Root Symbiont Piriformospora indica.</title>
        <authorList>
            <person name="Zuccaro A."/>
            <person name="Lahrmann U."/>
            <person name="Guldener U."/>
            <person name="Langen G."/>
            <person name="Pfiffi S."/>
            <person name="Biedenkopf D."/>
            <person name="Wong P."/>
            <person name="Samans B."/>
            <person name="Grimm C."/>
            <person name="Basiewicz M."/>
            <person name="Murat C."/>
            <person name="Martin F."/>
            <person name="Kogel K.H."/>
        </authorList>
    </citation>
    <scope>NUCLEOTIDE SEQUENCE [LARGE SCALE GENOMIC DNA]</scope>
    <source>
        <strain evidence="1 2">DSM 11827</strain>
    </source>
</reference>
<dbReference type="AlphaFoldDB" id="G4T9S0"/>
<protein>
    <submittedName>
        <fullName evidence="1">Uncharacterized protein</fullName>
    </submittedName>
</protein>
<dbReference type="EMBL" id="CAFZ01000025">
    <property type="protein sequence ID" value="CCA68063.1"/>
    <property type="molecule type" value="Genomic_DNA"/>
</dbReference>
<dbReference type="Proteomes" id="UP000007148">
    <property type="component" value="Unassembled WGS sequence"/>
</dbReference>
<name>G4T9S0_SERID</name>
<comment type="caution">
    <text evidence="1">The sequence shown here is derived from an EMBL/GenBank/DDBJ whole genome shotgun (WGS) entry which is preliminary data.</text>
</comment>
<keyword evidence="2" id="KW-1185">Reference proteome</keyword>
<evidence type="ECO:0000313" key="1">
    <source>
        <dbReference type="EMBL" id="CCA68063.1"/>
    </source>
</evidence>
<sequence>MGLESECVFLTYSSIYMRPPRFCTESGHGKESHWHEGRKSLDEMMSRRPLTVKGSSRDRYKSFDSLPSFQYHPTHFITVQDISLIHSSASGPMRPLDVLIQEEYTTCIDPFRSPMLVQAYWHGDVSSPSN</sequence>
<gene>
    <name evidence="1" type="ORF">PIIN_01930</name>
</gene>
<evidence type="ECO:0000313" key="2">
    <source>
        <dbReference type="Proteomes" id="UP000007148"/>
    </source>
</evidence>
<dbReference type="InParanoid" id="G4T9S0"/>
<proteinExistence type="predicted"/>
<accession>G4T9S0</accession>
<dbReference type="HOGENOM" id="CLU_1938956_0_0_1"/>